<evidence type="ECO:0000313" key="3">
    <source>
        <dbReference type="Proteomes" id="UP001314796"/>
    </source>
</evidence>
<gene>
    <name evidence="2" type="ORF">JOC73_000642</name>
</gene>
<dbReference type="SUPFAM" id="SSF81301">
    <property type="entry name" value="Nucleotidyltransferase"/>
    <property type="match status" value="1"/>
</dbReference>
<dbReference type="Proteomes" id="UP001314796">
    <property type="component" value="Unassembled WGS sequence"/>
</dbReference>
<evidence type="ECO:0000313" key="2">
    <source>
        <dbReference type="EMBL" id="MBM7614133.1"/>
    </source>
</evidence>
<feature type="domain" description="Polymerase nucleotidyl transferase" evidence="1">
    <location>
        <begin position="7"/>
        <end position="68"/>
    </location>
</feature>
<dbReference type="Pfam" id="PF01909">
    <property type="entry name" value="NTP_transf_2"/>
    <property type="match status" value="1"/>
</dbReference>
<dbReference type="InterPro" id="IPR043519">
    <property type="entry name" value="NT_sf"/>
</dbReference>
<dbReference type="RefSeq" id="WP_204400399.1">
    <property type="nucleotide sequence ID" value="NZ_JAFBEE010000002.1"/>
</dbReference>
<proteinExistence type="predicted"/>
<name>A0ABS2NMH8_9FIRM</name>
<reference evidence="2 3" key="1">
    <citation type="submission" date="2021-01" db="EMBL/GenBank/DDBJ databases">
        <title>Genomic Encyclopedia of Type Strains, Phase IV (KMG-IV): sequencing the most valuable type-strain genomes for metagenomic binning, comparative biology and taxonomic classification.</title>
        <authorList>
            <person name="Goeker M."/>
        </authorList>
    </citation>
    <scope>NUCLEOTIDE SEQUENCE [LARGE SCALE GENOMIC DNA]</scope>
    <source>
        <strain evidence="2 3">DSM 25890</strain>
    </source>
</reference>
<protein>
    <submittedName>
        <fullName evidence="2">Nucleotidyltransferase</fullName>
    </submittedName>
</protein>
<organism evidence="2 3">
    <name type="scientific">Alkaliphilus hydrothermalis</name>
    <dbReference type="NCBI Taxonomy" id="1482730"/>
    <lineage>
        <taxon>Bacteria</taxon>
        <taxon>Bacillati</taxon>
        <taxon>Bacillota</taxon>
        <taxon>Clostridia</taxon>
        <taxon>Peptostreptococcales</taxon>
        <taxon>Natronincolaceae</taxon>
        <taxon>Alkaliphilus</taxon>
    </lineage>
</organism>
<dbReference type="CDD" id="cd05403">
    <property type="entry name" value="NT_KNTase_like"/>
    <property type="match status" value="1"/>
</dbReference>
<comment type="caution">
    <text evidence="2">The sequence shown here is derived from an EMBL/GenBank/DDBJ whole genome shotgun (WGS) entry which is preliminary data.</text>
</comment>
<sequence length="234" mass="28160">MRETILKYIEYMKEKHKVIAAMVTGSYVTGNMGQRSDIDIFFIWPEEFKSMRGREYFEGLEFEYFISPEWKYYDRLRTDQTSMRIYSSSMILFDSEKKLEKIQSTAMTKVKEYKSDLNDDRRKDYKFWLETICSDGEDLFDKGDYSGFLFFTGSNLQKMSELICKHNNKLPIYNKYGVEETIRVDEVYGELLSRFLITNYEQHDKKDLWVKMCNYLKVQLGDYDITNYESYQLL</sequence>
<dbReference type="EMBL" id="JAFBEE010000002">
    <property type="protein sequence ID" value="MBM7614133.1"/>
    <property type="molecule type" value="Genomic_DNA"/>
</dbReference>
<dbReference type="Gene3D" id="3.30.460.10">
    <property type="entry name" value="Beta Polymerase, domain 2"/>
    <property type="match status" value="1"/>
</dbReference>
<dbReference type="InterPro" id="IPR002934">
    <property type="entry name" value="Polymerase_NTP_transf_dom"/>
</dbReference>
<accession>A0ABS2NMH8</accession>
<keyword evidence="3" id="KW-1185">Reference proteome</keyword>
<evidence type="ECO:0000259" key="1">
    <source>
        <dbReference type="Pfam" id="PF01909"/>
    </source>
</evidence>